<feature type="compositionally biased region" description="Pro residues" evidence="1">
    <location>
        <begin position="211"/>
        <end position="222"/>
    </location>
</feature>
<dbReference type="Pfam" id="PF24053">
    <property type="entry name" value="DUF7356"/>
    <property type="match status" value="1"/>
</dbReference>
<evidence type="ECO:0000313" key="5">
    <source>
        <dbReference type="EMBL" id="KAL2649750.1"/>
    </source>
</evidence>
<reference evidence="5 6" key="1">
    <citation type="submission" date="2024-09" db="EMBL/GenBank/DDBJ databases">
        <title>Chromosome-scale assembly of Riccia fluitans.</title>
        <authorList>
            <person name="Paukszto L."/>
            <person name="Sawicki J."/>
            <person name="Karawczyk K."/>
            <person name="Piernik-Szablinska J."/>
            <person name="Szczecinska M."/>
            <person name="Mazdziarz M."/>
        </authorList>
    </citation>
    <scope>NUCLEOTIDE SEQUENCE [LARGE SCALE GENOMIC DNA]</scope>
    <source>
        <strain evidence="5">Rf_01</strain>
        <tissue evidence="5">Aerial parts of the thallus</tissue>
    </source>
</reference>
<evidence type="ECO:0000256" key="1">
    <source>
        <dbReference type="SAM" id="MobiDB-lite"/>
    </source>
</evidence>
<evidence type="ECO:0000256" key="2">
    <source>
        <dbReference type="SAM" id="Phobius"/>
    </source>
</evidence>
<dbReference type="PANTHER" id="PTHR34200:SF2">
    <property type="entry name" value="TRANSMEMBRANE PROTEIN"/>
    <property type="match status" value="1"/>
</dbReference>
<feature type="compositionally biased region" description="Polar residues" evidence="1">
    <location>
        <begin position="168"/>
        <end position="190"/>
    </location>
</feature>
<dbReference type="Proteomes" id="UP001605036">
    <property type="component" value="Unassembled WGS sequence"/>
</dbReference>
<protein>
    <recommendedName>
        <fullName evidence="4">DUF7356 domain-containing protein</fullName>
    </recommendedName>
</protein>
<proteinExistence type="predicted"/>
<feature type="transmembrane region" description="Helical" evidence="2">
    <location>
        <begin position="376"/>
        <end position="394"/>
    </location>
</feature>
<feature type="domain" description="DUF7356" evidence="4">
    <location>
        <begin position="246"/>
        <end position="347"/>
    </location>
</feature>
<feature type="signal peptide" evidence="3">
    <location>
        <begin position="1"/>
        <end position="27"/>
    </location>
</feature>
<feature type="chain" id="PRO_5044808480" description="DUF7356 domain-containing protein" evidence="3">
    <location>
        <begin position="28"/>
        <end position="490"/>
    </location>
</feature>
<sequence length="490" mass="53127">MAYVDSSRFAFVAWLALIFLLVRGGGAEESDRSLLNFEVSLPEEVGRVEFVCDLGVGYLETSNSVSIDSSELDLLEKVIVSYQSSSGLKEFVCWREKLDILLPPEILEDLWSQILEFLTYRPRSLLGIEGPSPRPSPPRTNLTGKSDKHKPPAGGPSNKVLGVAPEPSKNTSLDQTMNATGSPTNATASPPTKLVEKPVDPPPTSNESHPPSLPPPPPPPPASDGDKEKHEPTETPVDPTDQAAQRQHTDDSKYNVCEEGKNLVARLLTSGDGTQTLTLSLRNDGEGVLVVQINTPTGLLAEPSVVSLKKGGPEVKVHIAIVDQGQLSNKEELLISSREGDCTVPINLNELGNWDSRSYFDRFSMPSMPAVITPEMRLGAFFIILSVVGGLVIWRMWARWIPRDGAGAGHSYQELEMAIPSNADNLSPAYGQDRGDKSGSGGEDGWDEGWDDWEDTEAARSSARLIPGLSAKGLAARRSNKDGWETAWDD</sequence>
<keyword evidence="6" id="KW-1185">Reference proteome</keyword>
<comment type="caution">
    <text evidence="5">The sequence shown here is derived from an EMBL/GenBank/DDBJ whole genome shotgun (WGS) entry which is preliminary data.</text>
</comment>
<feature type="compositionally biased region" description="Basic and acidic residues" evidence="1">
    <location>
        <begin position="224"/>
        <end position="233"/>
    </location>
</feature>
<organism evidence="5 6">
    <name type="scientific">Riccia fluitans</name>
    <dbReference type="NCBI Taxonomy" id="41844"/>
    <lineage>
        <taxon>Eukaryota</taxon>
        <taxon>Viridiplantae</taxon>
        <taxon>Streptophyta</taxon>
        <taxon>Embryophyta</taxon>
        <taxon>Marchantiophyta</taxon>
        <taxon>Marchantiopsida</taxon>
        <taxon>Marchantiidae</taxon>
        <taxon>Marchantiales</taxon>
        <taxon>Ricciaceae</taxon>
        <taxon>Riccia</taxon>
    </lineage>
</organism>
<evidence type="ECO:0000256" key="3">
    <source>
        <dbReference type="SAM" id="SignalP"/>
    </source>
</evidence>
<dbReference type="AlphaFoldDB" id="A0ABD1ZEH8"/>
<name>A0ABD1ZEH8_9MARC</name>
<accession>A0ABD1ZEH8</accession>
<dbReference type="EMBL" id="JBHFFA010000001">
    <property type="protein sequence ID" value="KAL2649750.1"/>
    <property type="molecule type" value="Genomic_DNA"/>
</dbReference>
<evidence type="ECO:0000313" key="6">
    <source>
        <dbReference type="Proteomes" id="UP001605036"/>
    </source>
</evidence>
<keyword evidence="2" id="KW-1133">Transmembrane helix</keyword>
<keyword evidence="2" id="KW-0812">Transmembrane</keyword>
<dbReference type="PANTHER" id="PTHR34200">
    <property type="entry name" value="DENTIN SIALOPHOSPHOPROTEIN-LIKE ISOFORM X1"/>
    <property type="match status" value="1"/>
</dbReference>
<gene>
    <name evidence="5" type="ORF">R1flu_017878</name>
</gene>
<feature type="compositionally biased region" description="Acidic residues" evidence="1">
    <location>
        <begin position="444"/>
        <end position="453"/>
    </location>
</feature>
<keyword evidence="3" id="KW-0732">Signal</keyword>
<feature type="region of interest" description="Disordered" evidence="1">
    <location>
        <begin position="426"/>
        <end position="453"/>
    </location>
</feature>
<dbReference type="InterPro" id="IPR055780">
    <property type="entry name" value="DUF7356"/>
</dbReference>
<keyword evidence="2" id="KW-0472">Membrane</keyword>
<feature type="region of interest" description="Disordered" evidence="1">
    <location>
        <begin position="126"/>
        <end position="255"/>
    </location>
</feature>
<evidence type="ECO:0000259" key="4">
    <source>
        <dbReference type="Pfam" id="PF24053"/>
    </source>
</evidence>